<dbReference type="EMBL" id="CP011102">
    <property type="protein sequence ID" value="AQY51048.1"/>
    <property type="molecule type" value="Genomic_DNA"/>
</dbReference>
<dbReference type="SUPFAM" id="SSF51161">
    <property type="entry name" value="Trimeric LpxA-like enzymes"/>
    <property type="match status" value="1"/>
</dbReference>
<dbReference type="Gene3D" id="2.160.10.10">
    <property type="entry name" value="Hexapeptide repeat proteins"/>
    <property type="match status" value="1"/>
</dbReference>
<accession>A0A1S7FUC7</accession>
<keyword evidence="3" id="KW-0677">Repeat</keyword>
<dbReference type="InterPro" id="IPR018357">
    <property type="entry name" value="Hexapep_transf_CS"/>
</dbReference>
<dbReference type="InterPro" id="IPR051159">
    <property type="entry name" value="Hexapeptide_acetyltransf"/>
</dbReference>
<proteinExistence type="inferred from homology"/>
<name>A0A1S7FUC7_9LIST</name>
<gene>
    <name evidence="4" type="ORF">UE46_08320</name>
</gene>
<evidence type="ECO:0000313" key="5">
    <source>
        <dbReference type="Proteomes" id="UP000223060"/>
    </source>
</evidence>
<dbReference type="PANTHER" id="PTHR23416:SF23">
    <property type="entry name" value="ACETYLTRANSFERASE C18B11.09C-RELATED"/>
    <property type="match status" value="1"/>
</dbReference>
<dbReference type="GO" id="GO:0008374">
    <property type="term" value="F:O-acyltransferase activity"/>
    <property type="evidence" value="ECO:0007669"/>
    <property type="project" value="TreeGrafter"/>
</dbReference>
<protein>
    <submittedName>
        <fullName evidence="4">Acetyltransferase</fullName>
    </submittedName>
</protein>
<dbReference type="AlphaFoldDB" id="A0A1S7FUC7"/>
<evidence type="ECO:0000313" key="4">
    <source>
        <dbReference type="EMBL" id="AQY51048.1"/>
    </source>
</evidence>
<sequence>MKKNSLSQDITNNLLQIDDPIFKEIDAIVDENRSKLLRLNTTDLSKEEVRALLSDITGREIDASFSINLPFYTDFGRHIHIGRHVFINCGVTFTDLGGITLEDHVLIGPGASLISVNHPVDPALRRGIIVKPVLIKRNAWIGACAVVLPGITVGENAIVAANATVTRDVPPNTIVAGTPAKIIKEIPIE</sequence>
<keyword evidence="2 4" id="KW-0808">Transferase</keyword>
<evidence type="ECO:0000256" key="1">
    <source>
        <dbReference type="ARBA" id="ARBA00007274"/>
    </source>
</evidence>
<dbReference type="Pfam" id="PF00132">
    <property type="entry name" value="Hexapep"/>
    <property type="match status" value="1"/>
</dbReference>
<dbReference type="PANTHER" id="PTHR23416">
    <property type="entry name" value="SIALIC ACID SYNTHASE-RELATED"/>
    <property type="match status" value="1"/>
</dbReference>
<dbReference type="KEGG" id="lwi:UE46_08320"/>
<comment type="similarity">
    <text evidence="1">Belongs to the transferase hexapeptide repeat family.</text>
</comment>
<reference evidence="5" key="1">
    <citation type="submission" date="2015-03" db="EMBL/GenBank/DDBJ databases">
        <authorList>
            <person name="Ferrari E."/>
            <person name="Walter M.C."/>
            <person name="Huptas C."/>
            <person name="Scherer S."/>
            <person name="Mueller-Herbst S."/>
        </authorList>
    </citation>
    <scope>NUCLEOTIDE SEQUENCE [LARGE SCALE GENOMIC DNA]</scope>
    <source>
        <strain evidence="5">LWP01</strain>
    </source>
</reference>
<dbReference type="InterPro" id="IPR011004">
    <property type="entry name" value="Trimer_LpxA-like_sf"/>
</dbReference>
<dbReference type="Proteomes" id="UP000223060">
    <property type="component" value="Chromosome"/>
</dbReference>
<dbReference type="InterPro" id="IPR001451">
    <property type="entry name" value="Hexapep"/>
</dbReference>
<keyword evidence="5" id="KW-1185">Reference proteome</keyword>
<organism evidence="4 5">
    <name type="scientific">Listeria weihenstephanensis</name>
    <dbReference type="NCBI Taxonomy" id="1006155"/>
    <lineage>
        <taxon>Bacteria</taxon>
        <taxon>Bacillati</taxon>
        <taxon>Bacillota</taxon>
        <taxon>Bacilli</taxon>
        <taxon>Bacillales</taxon>
        <taxon>Listeriaceae</taxon>
        <taxon>Listeria</taxon>
    </lineage>
</organism>
<evidence type="ECO:0000256" key="3">
    <source>
        <dbReference type="ARBA" id="ARBA00022737"/>
    </source>
</evidence>
<dbReference type="PROSITE" id="PS00101">
    <property type="entry name" value="HEXAPEP_TRANSFERASES"/>
    <property type="match status" value="1"/>
</dbReference>
<evidence type="ECO:0000256" key="2">
    <source>
        <dbReference type="ARBA" id="ARBA00022679"/>
    </source>
</evidence>